<accession>A0ABW5P3H5</accession>
<organism evidence="2 3">
    <name type="scientific">Deinococcus taklimakanensis</name>
    <dbReference type="NCBI Taxonomy" id="536443"/>
    <lineage>
        <taxon>Bacteria</taxon>
        <taxon>Thermotogati</taxon>
        <taxon>Deinococcota</taxon>
        <taxon>Deinococci</taxon>
        <taxon>Deinococcales</taxon>
        <taxon>Deinococcaceae</taxon>
        <taxon>Deinococcus</taxon>
    </lineage>
</organism>
<sequence>MNLRTLLLGLLAFILAACTMTGTPPLIHQDQAFTPVREARSMWRIRLGHPVTSEVTQTINATAAQVTDAGLEILLDEWGGSKSATWSGLTGGVQDRARVWIDVQDAGAPEGWRTLFSGALAVRPSNLNGKREALGDKYLRLKELPVAQAGGQVTPAPDITVPMGSVLDEAKVDLPHLAYTQGSLTPANVTGSRKFNGESIASALDGLSSLKPGWGWTTRPDDTFYFGPPVDVTATVNAALRGTQVQLRDVISEGMITAVRWVYKLPGGQEVAYESRHPRLPELGRSGITRYIDARSAPAIVAQTPTSYVMHTRDGDVVPSESLRKELQDGKAGGSFGILFALAGETLTATLNGRADWIEWSGGFGEGNPQPSLTLTLAAGATGTQTMGRADDSRMQAFRAEAPAGATATLTFRNGDAVTTGAFTELNPRSLRRDLLDAAAELLYKVPAAHAGNASVPGIQPPAGKITVQRPGLPEFTEKVVGTKYLLRQPMRTEYVIGETDAPTDAQVMQVLIDRRDQDAVNLAVNSGAGT</sequence>
<keyword evidence="1" id="KW-0732">Signal</keyword>
<name>A0ABW5P3H5_9DEIO</name>
<proteinExistence type="predicted"/>
<reference evidence="3" key="1">
    <citation type="journal article" date="2019" name="Int. J. Syst. Evol. Microbiol.">
        <title>The Global Catalogue of Microorganisms (GCM) 10K type strain sequencing project: providing services to taxonomists for standard genome sequencing and annotation.</title>
        <authorList>
            <consortium name="The Broad Institute Genomics Platform"/>
            <consortium name="The Broad Institute Genome Sequencing Center for Infectious Disease"/>
            <person name="Wu L."/>
            <person name="Ma J."/>
        </authorList>
    </citation>
    <scope>NUCLEOTIDE SEQUENCE [LARGE SCALE GENOMIC DNA]</scope>
    <source>
        <strain evidence="3">KCTC 33842</strain>
    </source>
</reference>
<gene>
    <name evidence="2" type="ORF">ACFSR9_08955</name>
</gene>
<comment type="caution">
    <text evidence="2">The sequence shown here is derived from an EMBL/GenBank/DDBJ whole genome shotgun (WGS) entry which is preliminary data.</text>
</comment>
<dbReference type="RefSeq" id="WP_386845042.1">
    <property type="nucleotide sequence ID" value="NZ_JBHUMK010000037.1"/>
</dbReference>
<evidence type="ECO:0000313" key="2">
    <source>
        <dbReference type="EMBL" id="MFD2609565.1"/>
    </source>
</evidence>
<evidence type="ECO:0008006" key="4">
    <source>
        <dbReference type="Google" id="ProtNLM"/>
    </source>
</evidence>
<evidence type="ECO:0000256" key="1">
    <source>
        <dbReference type="SAM" id="SignalP"/>
    </source>
</evidence>
<protein>
    <recommendedName>
        <fullName evidence="4">Lipoprotein</fullName>
    </recommendedName>
</protein>
<keyword evidence="3" id="KW-1185">Reference proteome</keyword>
<feature type="signal peptide" evidence="1">
    <location>
        <begin position="1"/>
        <end position="22"/>
    </location>
</feature>
<feature type="chain" id="PRO_5046401443" description="Lipoprotein" evidence="1">
    <location>
        <begin position="23"/>
        <end position="531"/>
    </location>
</feature>
<evidence type="ECO:0000313" key="3">
    <source>
        <dbReference type="Proteomes" id="UP001597475"/>
    </source>
</evidence>
<dbReference type="Proteomes" id="UP001597475">
    <property type="component" value="Unassembled WGS sequence"/>
</dbReference>
<dbReference type="PROSITE" id="PS51257">
    <property type="entry name" value="PROKAR_LIPOPROTEIN"/>
    <property type="match status" value="1"/>
</dbReference>
<dbReference type="EMBL" id="JBHUMK010000037">
    <property type="protein sequence ID" value="MFD2609565.1"/>
    <property type="molecule type" value="Genomic_DNA"/>
</dbReference>